<proteinExistence type="predicted"/>
<accession>A0A8H4LLK1</accession>
<dbReference type="Proteomes" id="UP000554235">
    <property type="component" value="Unassembled WGS sequence"/>
</dbReference>
<comment type="caution">
    <text evidence="1">The sequence shown here is derived from an EMBL/GenBank/DDBJ whole genome shotgun (WGS) entry which is preliminary data.</text>
</comment>
<dbReference type="AlphaFoldDB" id="A0A8H4LLK1"/>
<evidence type="ECO:0000313" key="1">
    <source>
        <dbReference type="EMBL" id="KAF4471446.1"/>
    </source>
</evidence>
<dbReference type="EMBL" id="JAADYS010000204">
    <property type="protein sequence ID" value="KAF4471446.1"/>
    <property type="molecule type" value="Genomic_DNA"/>
</dbReference>
<name>A0A8H4LLK1_9HYPO</name>
<protein>
    <submittedName>
        <fullName evidence="1">F-box-like domain-containing</fullName>
    </submittedName>
</protein>
<gene>
    <name evidence="1" type="ORF">FALBO_1616</name>
</gene>
<reference evidence="1 2" key="1">
    <citation type="submission" date="2020-01" db="EMBL/GenBank/DDBJ databases">
        <title>Identification and distribution of gene clusters putatively required for synthesis of sphingolipid metabolism inhibitors in phylogenetically diverse species of the filamentous fungus Fusarium.</title>
        <authorList>
            <person name="Kim H.-S."/>
            <person name="Busman M."/>
            <person name="Brown D.W."/>
            <person name="Divon H."/>
            <person name="Uhlig S."/>
            <person name="Proctor R.H."/>
        </authorList>
    </citation>
    <scope>NUCLEOTIDE SEQUENCE [LARGE SCALE GENOMIC DNA]</scope>
    <source>
        <strain evidence="1 2">NRRL 20459</strain>
    </source>
</reference>
<organism evidence="1 2">
    <name type="scientific">Fusarium albosuccineum</name>
    <dbReference type="NCBI Taxonomy" id="1237068"/>
    <lineage>
        <taxon>Eukaryota</taxon>
        <taxon>Fungi</taxon>
        <taxon>Dikarya</taxon>
        <taxon>Ascomycota</taxon>
        <taxon>Pezizomycotina</taxon>
        <taxon>Sordariomycetes</taxon>
        <taxon>Hypocreomycetidae</taxon>
        <taxon>Hypocreales</taxon>
        <taxon>Nectriaceae</taxon>
        <taxon>Fusarium</taxon>
        <taxon>Fusarium decemcellulare species complex</taxon>
    </lineage>
</organism>
<sequence>MVKVVALPELVHALHLPVTQRASYWLPPVAERCSGATDVPLAAATAAALPAHTFVLPLPYAPGLICFPSHRVKSVLYESPSGAEALFASAAAASFSSSLSIMSTSPRPAASPSSAAAPAAAALPAYTSVPPSMYAPINNNNMDIPSRTASPAPVAASANGTVEEGWPGDAARGAGVAELSPPFAISSASVGKLLTPNIYLEDLELNLIEFSYYWGYYTGLSDDGTHDHMLGFLTGHIPELPGSPSLNLRNLSLSQVYIGLAIATLINFDVLRSLKLRKCLGWAELIDSEEGRAATEAEDPRDPRLR</sequence>
<evidence type="ECO:0000313" key="2">
    <source>
        <dbReference type="Proteomes" id="UP000554235"/>
    </source>
</evidence>
<keyword evidence="2" id="KW-1185">Reference proteome</keyword>